<dbReference type="Gene3D" id="1.25.40.10">
    <property type="entry name" value="Tetratricopeptide repeat domain"/>
    <property type="match status" value="1"/>
</dbReference>
<accession>A0A9P6SSY7</accession>
<dbReference type="Proteomes" id="UP000749646">
    <property type="component" value="Unassembled WGS sequence"/>
</dbReference>
<proteinExistence type="predicted"/>
<evidence type="ECO:0000313" key="1">
    <source>
        <dbReference type="EMBL" id="KAF9997522.1"/>
    </source>
</evidence>
<dbReference type="OrthoDB" id="2445729at2759"/>
<comment type="caution">
    <text evidence="1">The sequence shown here is derived from an EMBL/GenBank/DDBJ whole genome shotgun (WGS) entry which is preliminary data.</text>
</comment>
<feature type="non-terminal residue" evidence="1">
    <location>
        <position position="160"/>
    </location>
</feature>
<dbReference type="AlphaFoldDB" id="A0A9P6SSY7"/>
<sequence length="160" mass="17339">MLFRIVPSPKSPLSLQQILELSNIYLENAFKATDHDIVLILCHDAEAALAQVKSSSKKILIHSEDSEEQALREGVATAYIGLGKLLDNQGYPDEAQTLYEEAEKLGGNIRDPVPLAQSTTSDSIVYSGKGSLDSAKSTLAVHKQQQRDIAAAPPHIFANV</sequence>
<protein>
    <submittedName>
        <fullName evidence="1">Uncharacterized protein</fullName>
    </submittedName>
</protein>
<evidence type="ECO:0000313" key="2">
    <source>
        <dbReference type="Proteomes" id="UP000749646"/>
    </source>
</evidence>
<reference evidence="1" key="1">
    <citation type="journal article" date="2020" name="Fungal Divers.">
        <title>Resolving the Mortierellaceae phylogeny through synthesis of multi-gene phylogenetics and phylogenomics.</title>
        <authorList>
            <person name="Vandepol N."/>
            <person name="Liber J."/>
            <person name="Desiro A."/>
            <person name="Na H."/>
            <person name="Kennedy M."/>
            <person name="Barry K."/>
            <person name="Grigoriev I.V."/>
            <person name="Miller A.N."/>
            <person name="O'Donnell K."/>
            <person name="Stajich J.E."/>
            <person name="Bonito G."/>
        </authorList>
    </citation>
    <scope>NUCLEOTIDE SEQUENCE</scope>
    <source>
        <strain evidence="1">MES-2147</strain>
    </source>
</reference>
<keyword evidence="2" id="KW-1185">Reference proteome</keyword>
<dbReference type="InterPro" id="IPR011990">
    <property type="entry name" value="TPR-like_helical_dom_sf"/>
</dbReference>
<dbReference type="EMBL" id="JAAAHW010000989">
    <property type="protein sequence ID" value="KAF9997522.1"/>
    <property type="molecule type" value="Genomic_DNA"/>
</dbReference>
<name>A0A9P6SSY7_9FUNG</name>
<gene>
    <name evidence="1" type="ORF">BGZ65_006899</name>
</gene>
<organism evidence="1 2">
    <name type="scientific">Modicella reniformis</name>
    <dbReference type="NCBI Taxonomy" id="1440133"/>
    <lineage>
        <taxon>Eukaryota</taxon>
        <taxon>Fungi</taxon>
        <taxon>Fungi incertae sedis</taxon>
        <taxon>Mucoromycota</taxon>
        <taxon>Mortierellomycotina</taxon>
        <taxon>Mortierellomycetes</taxon>
        <taxon>Mortierellales</taxon>
        <taxon>Mortierellaceae</taxon>
        <taxon>Modicella</taxon>
    </lineage>
</organism>